<gene>
    <name evidence="2" type="ORF">EV378_2882</name>
</gene>
<evidence type="ECO:0000313" key="2">
    <source>
        <dbReference type="EMBL" id="TCK27028.1"/>
    </source>
</evidence>
<evidence type="ECO:0000313" key="3">
    <source>
        <dbReference type="Proteomes" id="UP000295560"/>
    </source>
</evidence>
<dbReference type="EMBL" id="SMFZ01000001">
    <property type="protein sequence ID" value="TCK27028.1"/>
    <property type="molecule type" value="Genomic_DNA"/>
</dbReference>
<protein>
    <submittedName>
        <fullName evidence="2">Anti-anti-sigma factor</fullName>
    </submittedName>
</protein>
<evidence type="ECO:0000259" key="1">
    <source>
        <dbReference type="PROSITE" id="PS50801"/>
    </source>
</evidence>
<dbReference type="Gene3D" id="3.30.750.24">
    <property type="entry name" value="STAS domain"/>
    <property type="match status" value="1"/>
</dbReference>
<proteinExistence type="predicted"/>
<reference evidence="2 3" key="1">
    <citation type="submission" date="2019-03" db="EMBL/GenBank/DDBJ databases">
        <title>Sequencing the genomes of 1000 actinobacteria strains.</title>
        <authorList>
            <person name="Klenk H.-P."/>
        </authorList>
    </citation>
    <scope>NUCLEOTIDE SEQUENCE [LARGE SCALE GENOMIC DNA]</scope>
    <source>
        <strain evidence="2 3">DSM 44969</strain>
    </source>
</reference>
<organism evidence="2 3">
    <name type="scientific">Pseudonocardia endophytica</name>
    <dbReference type="NCBI Taxonomy" id="401976"/>
    <lineage>
        <taxon>Bacteria</taxon>
        <taxon>Bacillati</taxon>
        <taxon>Actinomycetota</taxon>
        <taxon>Actinomycetes</taxon>
        <taxon>Pseudonocardiales</taxon>
        <taxon>Pseudonocardiaceae</taxon>
        <taxon>Pseudonocardia</taxon>
    </lineage>
</organism>
<dbReference type="Proteomes" id="UP000295560">
    <property type="component" value="Unassembled WGS sequence"/>
</dbReference>
<sequence length="120" mass="13601">MTAPRPLTCSWSRTGPDRSCLELDGELDYDGSDVVLDEIIRHLDENPRLRELTLDCRRLDFCDSYGLSTLLMIRRRTQSTGVVLRLANRGPALDRLLRVTNTLAHLTDTSVTSLEKQLDT</sequence>
<dbReference type="AlphaFoldDB" id="A0A4R1HXC8"/>
<comment type="caution">
    <text evidence="2">The sequence shown here is derived from an EMBL/GenBank/DDBJ whole genome shotgun (WGS) entry which is preliminary data.</text>
</comment>
<name>A0A4R1HXC8_PSEEN</name>
<dbReference type="OrthoDB" id="4249752at2"/>
<dbReference type="PROSITE" id="PS50801">
    <property type="entry name" value="STAS"/>
    <property type="match status" value="1"/>
</dbReference>
<dbReference type="InterPro" id="IPR036513">
    <property type="entry name" value="STAS_dom_sf"/>
</dbReference>
<accession>A0A4R1HXC8</accession>
<dbReference type="CDD" id="cd07043">
    <property type="entry name" value="STAS_anti-anti-sigma_factors"/>
    <property type="match status" value="1"/>
</dbReference>
<dbReference type="RefSeq" id="WP_132425172.1">
    <property type="nucleotide sequence ID" value="NZ_SMFZ01000001.1"/>
</dbReference>
<keyword evidence="3" id="KW-1185">Reference proteome</keyword>
<feature type="domain" description="STAS" evidence="1">
    <location>
        <begin position="21"/>
        <end position="120"/>
    </location>
</feature>
<dbReference type="InterPro" id="IPR002645">
    <property type="entry name" value="STAS_dom"/>
</dbReference>
<dbReference type="SUPFAM" id="SSF52091">
    <property type="entry name" value="SpoIIaa-like"/>
    <property type="match status" value="1"/>
</dbReference>
<dbReference type="Pfam" id="PF01740">
    <property type="entry name" value="STAS"/>
    <property type="match status" value="1"/>
</dbReference>